<sequence length="50" mass="5888">MVKFSCFVDLEALFTRRCKAYLFDADNIDADNNCTEVLPWKILLLRSKIF</sequence>
<dbReference type="STRING" id="1246637.MTBBW1_1730017"/>
<evidence type="ECO:0000313" key="2">
    <source>
        <dbReference type="Proteomes" id="UP000191931"/>
    </source>
</evidence>
<dbReference type="AlphaFoldDB" id="A0A1W1H9W1"/>
<organism evidence="1 2">
    <name type="scientific">Desulfamplus magnetovallimortis</name>
    <dbReference type="NCBI Taxonomy" id="1246637"/>
    <lineage>
        <taxon>Bacteria</taxon>
        <taxon>Pseudomonadati</taxon>
        <taxon>Thermodesulfobacteriota</taxon>
        <taxon>Desulfobacteria</taxon>
        <taxon>Desulfobacterales</taxon>
        <taxon>Desulfobacteraceae</taxon>
        <taxon>Desulfamplus</taxon>
    </lineage>
</organism>
<name>A0A1W1H9W1_9BACT</name>
<evidence type="ECO:0000313" key="1">
    <source>
        <dbReference type="EMBL" id="SLM29219.1"/>
    </source>
</evidence>
<reference evidence="1 2" key="1">
    <citation type="submission" date="2017-03" db="EMBL/GenBank/DDBJ databases">
        <authorList>
            <person name="Afonso C.L."/>
            <person name="Miller P.J."/>
            <person name="Scott M.A."/>
            <person name="Spackman E."/>
            <person name="Goraichik I."/>
            <person name="Dimitrov K.M."/>
            <person name="Suarez D.L."/>
            <person name="Swayne D.E."/>
        </authorList>
    </citation>
    <scope>NUCLEOTIDE SEQUENCE [LARGE SCALE GENOMIC DNA]</scope>
    <source>
        <strain evidence="1">PRJEB14757</strain>
    </source>
</reference>
<protein>
    <submittedName>
        <fullName evidence="1">Uncharacterized protein</fullName>
    </submittedName>
</protein>
<keyword evidence="2" id="KW-1185">Reference proteome</keyword>
<gene>
    <name evidence="1" type="ORF">MTBBW1_1730017</name>
</gene>
<proteinExistence type="predicted"/>
<dbReference type="Proteomes" id="UP000191931">
    <property type="component" value="Unassembled WGS sequence"/>
</dbReference>
<dbReference type="EMBL" id="FWEV01000083">
    <property type="protein sequence ID" value="SLM29219.1"/>
    <property type="molecule type" value="Genomic_DNA"/>
</dbReference>
<accession>A0A1W1H9W1</accession>